<comment type="caution">
    <text evidence="3">The sequence shown here is derived from an EMBL/GenBank/DDBJ whole genome shotgun (WGS) entry which is preliminary data.</text>
</comment>
<dbReference type="Pfam" id="PF06792">
    <property type="entry name" value="UPF0261"/>
    <property type="match status" value="1"/>
</dbReference>
<dbReference type="AlphaFoldDB" id="A0AAV1RU92"/>
<dbReference type="PROSITE" id="PS50846">
    <property type="entry name" value="HMA_2"/>
    <property type="match status" value="1"/>
</dbReference>
<protein>
    <recommendedName>
        <fullName evidence="2">HMA domain-containing protein</fullName>
    </recommendedName>
</protein>
<dbReference type="Gene3D" id="3.40.50.12030">
    <property type="entry name" value="Uncharacterised protein family UPF0261, NC domain"/>
    <property type="match status" value="1"/>
</dbReference>
<evidence type="ECO:0000313" key="4">
    <source>
        <dbReference type="Proteomes" id="UP001314170"/>
    </source>
</evidence>
<dbReference type="Gene3D" id="3.40.50.12020">
    <property type="entry name" value="Uncharacterised protein family UPF0261, NN domain"/>
    <property type="match status" value="1"/>
</dbReference>
<dbReference type="SUPFAM" id="SSF55008">
    <property type="entry name" value="HMA, heavy metal-associated domain"/>
    <property type="match status" value="1"/>
</dbReference>
<dbReference type="InterPro" id="IPR044122">
    <property type="entry name" value="UPF0261_N"/>
</dbReference>
<dbReference type="Gene3D" id="3.30.70.100">
    <property type="match status" value="1"/>
</dbReference>
<dbReference type="InterPro" id="IPR015813">
    <property type="entry name" value="Pyrv/PenolPyrv_kinase-like_dom"/>
</dbReference>
<dbReference type="SUPFAM" id="SSF51621">
    <property type="entry name" value="Phosphoenolpyruvate/pyruvate domain"/>
    <property type="match status" value="1"/>
</dbReference>
<gene>
    <name evidence="3" type="ORF">DCAF_LOCUS14676</name>
</gene>
<feature type="region of interest" description="Disordered" evidence="1">
    <location>
        <begin position="62"/>
        <end position="112"/>
    </location>
</feature>
<proteinExistence type="predicted"/>
<dbReference type="Gene3D" id="3.20.20.70">
    <property type="entry name" value="Aldolase class I"/>
    <property type="match status" value="1"/>
</dbReference>
<dbReference type="Pfam" id="PF00403">
    <property type="entry name" value="HMA"/>
    <property type="match status" value="1"/>
</dbReference>
<reference evidence="3 4" key="1">
    <citation type="submission" date="2024-01" db="EMBL/GenBank/DDBJ databases">
        <authorList>
            <person name="Waweru B."/>
        </authorList>
    </citation>
    <scope>NUCLEOTIDE SEQUENCE [LARGE SCALE GENOMIC DNA]</scope>
</reference>
<dbReference type="CDD" id="cd15488">
    <property type="entry name" value="Tm-1-like"/>
    <property type="match status" value="1"/>
</dbReference>
<evidence type="ECO:0000313" key="3">
    <source>
        <dbReference type="EMBL" id="CAK7339618.1"/>
    </source>
</evidence>
<dbReference type="PANTHER" id="PTHR31862">
    <property type="entry name" value="UPF0261 DOMAIN PROTEIN (AFU_ORTHOLOGUE AFUA_1G10120)"/>
    <property type="match status" value="1"/>
</dbReference>
<dbReference type="Pfam" id="PF09370">
    <property type="entry name" value="PEP_hydrolase"/>
    <property type="match status" value="1"/>
</dbReference>
<dbReference type="NCBIfam" id="NF002674">
    <property type="entry name" value="PRK02399.1-2"/>
    <property type="match status" value="1"/>
</dbReference>
<dbReference type="GO" id="GO:0003824">
    <property type="term" value="F:catalytic activity"/>
    <property type="evidence" value="ECO:0007669"/>
    <property type="project" value="InterPro"/>
</dbReference>
<organism evidence="3 4">
    <name type="scientific">Dovyalis caffra</name>
    <dbReference type="NCBI Taxonomy" id="77055"/>
    <lineage>
        <taxon>Eukaryota</taxon>
        <taxon>Viridiplantae</taxon>
        <taxon>Streptophyta</taxon>
        <taxon>Embryophyta</taxon>
        <taxon>Tracheophyta</taxon>
        <taxon>Spermatophyta</taxon>
        <taxon>Magnoliopsida</taxon>
        <taxon>eudicotyledons</taxon>
        <taxon>Gunneridae</taxon>
        <taxon>Pentapetalae</taxon>
        <taxon>rosids</taxon>
        <taxon>fabids</taxon>
        <taxon>Malpighiales</taxon>
        <taxon>Salicaceae</taxon>
        <taxon>Flacourtieae</taxon>
        <taxon>Dovyalis</taxon>
    </lineage>
</organism>
<feature type="domain" description="HMA" evidence="2">
    <location>
        <begin position="2"/>
        <end position="65"/>
    </location>
</feature>
<evidence type="ECO:0000259" key="2">
    <source>
        <dbReference type="PROSITE" id="PS50846"/>
    </source>
</evidence>
<dbReference type="Proteomes" id="UP001314170">
    <property type="component" value="Unassembled WGS sequence"/>
</dbReference>
<dbReference type="InterPro" id="IPR051353">
    <property type="entry name" value="Tobamovirus_resist_UPF0261"/>
</dbReference>
<dbReference type="Pfam" id="PF23189">
    <property type="entry name" value="UPF0261_C"/>
    <property type="match status" value="1"/>
</dbReference>
<dbReference type="EMBL" id="CAWUPB010001158">
    <property type="protein sequence ID" value="CAK7339618.1"/>
    <property type="molecule type" value="Genomic_DNA"/>
</dbReference>
<keyword evidence="4" id="KW-1185">Reference proteome</keyword>
<evidence type="ECO:0000256" key="1">
    <source>
        <dbReference type="SAM" id="MobiDB-lite"/>
    </source>
</evidence>
<dbReference type="GO" id="GO:0046872">
    <property type="term" value="F:metal ion binding"/>
    <property type="evidence" value="ECO:0007669"/>
    <property type="project" value="InterPro"/>
</dbReference>
<dbReference type="CDD" id="cd00371">
    <property type="entry name" value="HMA"/>
    <property type="match status" value="1"/>
</dbReference>
<feature type="compositionally biased region" description="Basic and acidic residues" evidence="1">
    <location>
        <begin position="79"/>
        <end position="112"/>
    </location>
</feature>
<dbReference type="InterPro" id="IPR056778">
    <property type="entry name" value="UPF0261_C"/>
</dbReference>
<name>A0AAV1RU92_9ROSI</name>
<dbReference type="InterPro" id="IPR009215">
    <property type="entry name" value="TIM-br_IGPS-like"/>
</dbReference>
<dbReference type="InterPro" id="IPR036163">
    <property type="entry name" value="HMA_dom_sf"/>
</dbReference>
<accession>A0AAV1RU92</accession>
<sequence>MVQRTVLKVDISCEKCKKKLLKAVSTLEGVDKIEVDQAKGTLTVTGDADPYKIIVRTRKAGKHAEVVSIGPPPAPPKQDGQKKAEEKKPENKKPEEKKTEQKKTEQKALIHDPHNCPQCQQMLLMPMQTPMQVYRINISFRSVSLSLSLSYSNISESLTLQKMAHLCKNPQVFCIGTADTKHDELLFLSDSVRSYLTSFSTNSSSKVQVVVVDVSVGSKEIESVGDFEFVSRKDLLAGYLGPAEQTQYMLPDDRGQSVSVMSRALKNFLQKAQDDGALAGAVGLGGSGGTSLISSAFRSLPIGLPKVIVSTVASGQTEPYIGSSDLILFPSVVDVCGINSVSRAVLSNAGAAFGGMVIGRLGRSNGFYSDNKLTVGLTMFGVTTPCVNAVKERLVKEGYETLVFHATGTGGKAMESLVREGFIQGVLDITTTEVADYIVGGVMACDSSRFDAIIEKKIPLVLSLGALDMVNFGAKNTIPSDFQQRKIHVHNEQVSLMRTTVDENKKFASFIADKLNKSSSKVHVCLPQKGISALDSPDKPFHDPEATDTLLNELQKLIQTTEDRQVKVYPCHINDPEFADALVDTFLEISLGKPKDSTHLKNPVSEPSLDVQDVSNLNSSSHETIYYSPSNYPDARPETLQKTWAILQHLKDQIDKGLPIIGAGAGTGISAKFEEAGGVDLIVLYNSGRFRMAGRGSLAGLLPFADANAIVVDMANEVLPVVKEVPVLAGVCGTDPFRRMDYFLKQVESIGFCGVQNFPTVGLFDGNFRQNLEETGMGYGLEVQMIEKAHKMGLLTTPYAFNESEAREMAKVGADIIVAHMGLTTSGSIGAKTAVSLDESVFCVQAIADAAHNINPNIIVLCHGGPISGPREAEFILKKTKGVHGFYGASSMERLPVEQAITSTMKQYKSISIK</sequence>
<dbReference type="InterPro" id="IPR013785">
    <property type="entry name" value="Aldolase_TIM"/>
</dbReference>
<dbReference type="InterPro" id="IPR006121">
    <property type="entry name" value="HMA_dom"/>
</dbReference>
<dbReference type="PANTHER" id="PTHR31862:SF1">
    <property type="entry name" value="UPF0261 DOMAIN PROTEIN (AFU_ORTHOLOGUE AFUA_1G10120)"/>
    <property type="match status" value="1"/>
</dbReference>